<protein>
    <recommendedName>
        <fullName evidence="1">HTH-type transcriptional regulator Rgg C-terminal domain-containing protein</fullName>
    </recommendedName>
</protein>
<accession>A0A660E170</accession>
<dbReference type="OrthoDB" id="34624at2"/>
<evidence type="ECO:0000313" key="2">
    <source>
        <dbReference type="EMBL" id="VDG29105.1"/>
    </source>
</evidence>
<evidence type="ECO:0000313" key="3">
    <source>
        <dbReference type="Proteomes" id="UP000289996"/>
    </source>
</evidence>
<gene>
    <name evidence="2" type="ORF">MUDAN_MDHGFNIF_00787</name>
</gene>
<name>A0A660E170_9LACO</name>
<feature type="domain" description="HTH-type transcriptional regulator Rgg C-terminal" evidence="1">
    <location>
        <begin position="102"/>
        <end position="282"/>
    </location>
</feature>
<dbReference type="NCBIfam" id="TIGR01716">
    <property type="entry name" value="RGG_Cterm"/>
    <property type="match status" value="1"/>
</dbReference>
<dbReference type="InterPro" id="IPR010057">
    <property type="entry name" value="Transcription_activator_Rgg_C"/>
</dbReference>
<dbReference type="PANTHER" id="PTHR37038">
    <property type="entry name" value="TRANSCRIPTIONAL REGULATOR-RELATED"/>
    <property type="match status" value="1"/>
</dbReference>
<organism evidence="2 3">
    <name type="scientific">Lactiplantibacillus mudanjiangensis</name>
    <dbReference type="NCBI Taxonomy" id="1296538"/>
    <lineage>
        <taxon>Bacteria</taxon>
        <taxon>Bacillati</taxon>
        <taxon>Bacillota</taxon>
        <taxon>Bacilli</taxon>
        <taxon>Lactobacillales</taxon>
        <taxon>Lactobacillaceae</taxon>
        <taxon>Lactiplantibacillus</taxon>
    </lineage>
</organism>
<dbReference type="InterPro" id="IPR001387">
    <property type="entry name" value="Cro/C1-type_HTH"/>
</dbReference>
<dbReference type="InterPro" id="IPR053163">
    <property type="entry name" value="HTH-type_regulator_Rgg"/>
</dbReference>
<sequence>MNDIGATLEQIRIMKGITVTSIAKGSNYSRTNYYKLIRTNDADMMTKTFFAMLDQLTVTLDEFEYIKAHNQLPPFERWTRDMQQAFNNPKFSTTDKVMALQQIKQQAQAEYEESHITKFRHLVIMVDLFMNRLQASPMGPALKKEAAEISKYLAKVNTWTHYDIVLFSNTMFAIPDAIQTSLLHSVFKNKDNYQDYPALISEIFMFTTNLVILGVQRHQPHQVHDRVMNLKQLTLQPDAALERIILQFCEGLDDYLSKSDLTMAKCTTAIQMTQQLGMPKWTAIFNNILDEAQKIQ</sequence>
<dbReference type="Pfam" id="PF21259">
    <property type="entry name" value="Rgg_C"/>
    <property type="match status" value="1"/>
</dbReference>
<evidence type="ECO:0000259" key="1">
    <source>
        <dbReference type="Pfam" id="PF21259"/>
    </source>
</evidence>
<keyword evidence="3" id="KW-1185">Reference proteome</keyword>
<dbReference type="Gene3D" id="1.25.40.400">
    <property type="match status" value="1"/>
</dbReference>
<dbReference type="RefSeq" id="WP_130844186.1">
    <property type="nucleotide sequence ID" value="NZ_BJDY01000003.1"/>
</dbReference>
<dbReference type="EMBL" id="UYIG01000130">
    <property type="protein sequence ID" value="VDG29105.1"/>
    <property type="molecule type" value="Genomic_DNA"/>
</dbReference>
<dbReference type="AlphaFoldDB" id="A0A660E170"/>
<dbReference type="Proteomes" id="UP000289996">
    <property type="component" value="Unassembled WGS sequence"/>
</dbReference>
<proteinExistence type="predicted"/>
<reference evidence="2 3" key="1">
    <citation type="submission" date="2018-11" db="EMBL/GenBank/DDBJ databases">
        <authorList>
            <person name="Wuyts S."/>
        </authorList>
    </citation>
    <scope>NUCLEOTIDE SEQUENCE [LARGE SCALE GENOMIC DNA]</scope>
    <source>
        <strain evidence="2">Lactobacillus mudanjiangensis AMBF249</strain>
    </source>
</reference>
<dbReference type="CDD" id="cd00093">
    <property type="entry name" value="HTH_XRE"/>
    <property type="match status" value="1"/>
</dbReference>